<dbReference type="PANTHER" id="PTHR37984:SF5">
    <property type="entry name" value="PROTEIN NYNRIN-LIKE"/>
    <property type="match status" value="1"/>
</dbReference>
<evidence type="ECO:0000256" key="1">
    <source>
        <dbReference type="ARBA" id="ARBA00023268"/>
    </source>
</evidence>
<proteinExistence type="predicted"/>
<organism evidence="3 4">
    <name type="scientific">Mucuna pruriens</name>
    <name type="common">Velvet bean</name>
    <name type="synonym">Dolichos pruriens</name>
    <dbReference type="NCBI Taxonomy" id="157652"/>
    <lineage>
        <taxon>Eukaryota</taxon>
        <taxon>Viridiplantae</taxon>
        <taxon>Streptophyta</taxon>
        <taxon>Embryophyta</taxon>
        <taxon>Tracheophyta</taxon>
        <taxon>Spermatophyta</taxon>
        <taxon>Magnoliopsida</taxon>
        <taxon>eudicotyledons</taxon>
        <taxon>Gunneridae</taxon>
        <taxon>Pentapetalae</taxon>
        <taxon>rosids</taxon>
        <taxon>fabids</taxon>
        <taxon>Fabales</taxon>
        <taxon>Fabaceae</taxon>
        <taxon>Papilionoideae</taxon>
        <taxon>50 kb inversion clade</taxon>
        <taxon>NPAAA clade</taxon>
        <taxon>indigoferoid/millettioid clade</taxon>
        <taxon>Phaseoleae</taxon>
        <taxon>Mucuna</taxon>
    </lineage>
</organism>
<sequence length="124" mass="14474">MDLQDFIGEQCQERVFHALKDRLTHVPILTLLNFSKYFKLECHTSNVSIGVVLLHEGHPITYFSEKLKDCLKELYINDEDFCEIFALCATLTNRGYFRHEGFLFKEKRLCVSKGSIRELLVNEA</sequence>
<dbReference type="OrthoDB" id="1434734at2759"/>
<dbReference type="GO" id="GO:0003824">
    <property type="term" value="F:catalytic activity"/>
    <property type="evidence" value="ECO:0007669"/>
    <property type="project" value="UniProtKB-KW"/>
</dbReference>
<accession>A0A371EHM1</accession>
<name>A0A371EHM1_MUCPR</name>
<feature type="non-terminal residue" evidence="3">
    <location>
        <position position="1"/>
    </location>
</feature>
<dbReference type="PANTHER" id="PTHR37984">
    <property type="entry name" value="PROTEIN CBG26694"/>
    <property type="match status" value="1"/>
</dbReference>
<dbReference type="SUPFAM" id="SSF56672">
    <property type="entry name" value="DNA/RNA polymerases"/>
    <property type="match status" value="1"/>
</dbReference>
<dbReference type="InterPro" id="IPR050951">
    <property type="entry name" value="Retrovirus_Pol_polyprotein"/>
</dbReference>
<evidence type="ECO:0000313" key="4">
    <source>
        <dbReference type="Proteomes" id="UP000257109"/>
    </source>
</evidence>
<evidence type="ECO:0000259" key="2">
    <source>
        <dbReference type="Pfam" id="PF17919"/>
    </source>
</evidence>
<dbReference type="InterPro" id="IPR043502">
    <property type="entry name" value="DNA/RNA_pol_sf"/>
</dbReference>
<protein>
    <recommendedName>
        <fullName evidence="2">Reverse transcriptase/retrotransposon-derived protein RNase H-like domain-containing protein</fullName>
    </recommendedName>
</protein>
<dbReference type="InterPro" id="IPR041577">
    <property type="entry name" value="RT_RNaseH_2"/>
</dbReference>
<keyword evidence="4" id="KW-1185">Reference proteome</keyword>
<dbReference type="EMBL" id="QJKJ01013919">
    <property type="protein sequence ID" value="RDX65409.1"/>
    <property type="molecule type" value="Genomic_DNA"/>
</dbReference>
<dbReference type="Pfam" id="PF17919">
    <property type="entry name" value="RT_RNaseH_2"/>
    <property type="match status" value="1"/>
</dbReference>
<dbReference type="Proteomes" id="UP000257109">
    <property type="component" value="Unassembled WGS sequence"/>
</dbReference>
<reference evidence="3" key="1">
    <citation type="submission" date="2018-05" db="EMBL/GenBank/DDBJ databases">
        <title>Draft genome of Mucuna pruriens seed.</title>
        <authorList>
            <person name="Nnadi N.E."/>
            <person name="Vos R."/>
            <person name="Hasami M.H."/>
            <person name="Devisetty U.K."/>
            <person name="Aguiy J.C."/>
        </authorList>
    </citation>
    <scope>NUCLEOTIDE SEQUENCE [LARGE SCALE GENOMIC DNA]</scope>
    <source>
        <strain evidence="3">JCA_2017</strain>
    </source>
</reference>
<comment type="caution">
    <text evidence="3">The sequence shown here is derived from an EMBL/GenBank/DDBJ whole genome shotgun (WGS) entry which is preliminary data.</text>
</comment>
<dbReference type="AlphaFoldDB" id="A0A371EHM1"/>
<keyword evidence="1" id="KW-0511">Multifunctional enzyme</keyword>
<gene>
    <name evidence="3" type="ORF">CR513_55937</name>
</gene>
<feature type="domain" description="Reverse transcriptase/retrotransposon-derived protein RNase H-like" evidence="2">
    <location>
        <begin position="12"/>
        <end position="79"/>
    </location>
</feature>
<evidence type="ECO:0000313" key="3">
    <source>
        <dbReference type="EMBL" id="RDX65409.1"/>
    </source>
</evidence>